<feature type="transmembrane region" description="Helical" evidence="2">
    <location>
        <begin position="382"/>
        <end position="402"/>
    </location>
</feature>
<evidence type="ECO:0000256" key="1">
    <source>
        <dbReference type="ARBA" id="ARBA00004141"/>
    </source>
</evidence>
<dbReference type="InterPro" id="IPR011701">
    <property type="entry name" value="MFS"/>
</dbReference>
<feature type="transmembrane region" description="Helical" evidence="2">
    <location>
        <begin position="301"/>
        <end position="325"/>
    </location>
</feature>
<accession>A0A9Q0RSL6</accession>
<dbReference type="AlphaFoldDB" id="A0A9Q0RSL6"/>
<feature type="transmembrane region" description="Helical" evidence="2">
    <location>
        <begin position="84"/>
        <end position="114"/>
    </location>
</feature>
<feature type="transmembrane region" description="Helical" evidence="2">
    <location>
        <begin position="135"/>
        <end position="154"/>
    </location>
</feature>
<dbReference type="PANTHER" id="PTHR11360:SF286">
    <property type="entry name" value="GH22266P"/>
    <property type="match status" value="1"/>
</dbReference>
<dbReference type="InterPro" id="IPR050327">
    <property type="entry name" value="Proton-linked_MCT"/>
</dbReference>
<name>A0A9Q0RSL6_BLOTA</name>
<comment type="caution">
    <text evidence="4">The sequence shown here is derived from an EMBL/GenBank/DDBJ whole genome shotgun (WGS) entry which is preliminary data.</text>
</comment>
<feature type="transmembrane region" description="Helical" evidence="2">
    <location>
        <begin position="224"/>
        <end position="242"/>
    </location>
</feature>
<comment type="subcellular location">
    <subcellularLocation>
        <location evidence="1">Membrane</location>
        <topology evidence="1">Multi-pass membrane protein</topology>
    </subcellularLocation>
</comment>
<evidence type="ECO:0000313" key="4">
    <source>
        <dbReference type="EMBL" id="KAJ6224964.1"/>
    </source>
</evidence>
<sequence>MKSFDNVINNSSQMEEEPSIIFNVSGLNSYNQQQQQQEYQDNDTIIGIRGSLNTIPIDTSSDQSSCGPLELNESQMVKPPDGGYGWVVVFASFMCNFTVDGICYTFGLFLPYFIEEFGSGLFVSGLVNRFGCRPVAIVGSIVAALFLAISTFVPNVYCLILTYGIITGIFFGMIYLPSIVSVGYYFSTKRALATGIAVCGSGMGAFSFAPLVSALQQTFDWKNSLRILAGLALTCTIYGMMMKPLKSANTKKVKQLKIKSESNGMETTITVMNDNLNNDEKTNNNESNSIREIFDLSVLQIPAMALLSIANIFGMSGYYIPYFFISDYALENIYVDERKVTSGEAAWLLSAIGITNVLGRIIFGIVADVCAGKRILGSSVKITALLINNCCLLCTALTAAAIPFCPSYWWLMVDCILFGFFISSYMSLTSIILVDLLGLNRLSTTFGLIIFCRGISAIVGPPLAGLLYQLSNSYTGVFATAGLLMLISAIVHAMVHRYER</sequence>
<keyword evidence="5" id="KW-1185">Reference proteome</keyword>
<dbReference type="SUPFAM" id="SSF103473">
    <property type="entry name" value="MFS general substrate transporter"/>
    <property type="match status" value="1"/>
</dbReference>
<dbReference type="Proteomes" id="UP001142055">
    <property type="component" value="Chromosome 1"/>
</dbReference>
<dbReference type="OMA" id="PIFYVQV"/>
<keyword evidence="2" id="KW-0472">Membrane</keyword>
<dbReference type="InterPro" id="IPR020846">
    <property type="entry name" value="MFS_dom"/>
</dbReference>
<organism evidence="4 5">
    <name type="scientific">Blomia tropicalis</name>
    <name type="common">Mite</name>
    <dbReference type="NCBI Taxonomy" id="40697"/>
    <lineage>
        <taxon>Eukaryota</taxon>
        <taxon>Metazoa</taxon>
        <taxon>Ecdysozoa</taxon>
        <taxon>Arthropoda</taxon>
        <taxon>Chelicerata</taxon>
        <taxon>Arachnida</taxon>
        <taxon>Acari</taxon>
        <taxon>Acariformes</taxon>
        <taxon>Sarcoptiformes</taxon>
        <taxon>Astigmata</taxon>
        <taxon>Glycyphagoidea</taxon>
        <taxon>Echimyopodidae</taxon>
        <taxon>Blomia</taxon>
    </lineage>
</organism>
<feature type="transmembrane region" description="Helical" evidence="2">
    <location>
        <begin position="408"/>
        <end position="434"/>
    </location>
</feature>
<evidence type="ECO:0000259" key="3">
    <source>
        <dbReference type="PROSITE" id="PS50850"/>
    </source>
</evidence>
<proteinExistence type="predicted"/>
<reference evidence="4" key="1">
    <citation type="submission" date="2022-12" db="EMBL/GenBank/DDBJ databases">
        <title>Genome assemblies of Blomia tropicalis.</title>
        <authorList>
            <person name="Cui Y."/>
        </authorList>
    </citation>
    <scope>NUCLEOTIDE SEQUENCE</scope>
    <source>
        <tissue evidence="4">Adult mites</tissue>
    </source>
</reference>
<dbReference type="PROSITE" id="PS50850">
    <property type="entry name" value="MFS"/>
    <property type="match status" value="1"/>
</dbReference>
<dbReference type="Pfam" id="PF07690">
    <property type="entry name" value="MFS_1"/>
    <property type="match status" value="1"/>
</dbReference>
<feature type="transmembrane region" description="Helical" evidence="2">
    <location>
        <begin position="192"/>
        <end position="212"/>
    </location>
</feature>
<dbReference type="GO" id="GO:0016020">
    <property type="term" value="C:membrane"/>
    <property type="evidence" value="ECO:0007669"/>
    <property type="project" value="UniProtKB-SubCell"/>
</dbReference>
<evidence type="ECO:0000313" key="5">
    <source>
        <dbReference type="Proteomes" id="UP001142055"/>
    </source>
</evidence>
<feature type="domain" description="Major facilitator superfamily (MFS) profile" evidence="3">
    <location>
        <begin position="1"/>
        <end position="500"/>
    </location>
</feature>
<dbReference type="Gene3D" id="1.20.1250.20">
    <property type="entry name" value="MFS general substrate transporter like domains"/>
    <property type="match status" value="1"/>
</dbReference>
<dbReference type="InterPro" id="IPR036259">
    <property type="entry name" value="MFS_trans_sf"/>
</dbReference>
<dbReference type="PANTHER" id="PTHR11360">
    <property type="entry name" value="MONOCARBOXYLATE TRANSPORTER"/>
    <property type="match status" value="1"/>
</dbReference>
<keyword evidence="2" id="KW-0812">Transmembrane</keyword>
<dbReference type="GO" id="GO:0008028">
    <property type="term" value="F:monocarboxylic acid transmembrane transporter activity"/>
    <property type="evidence" value="ECO:0007669"/>
    <property type="project" value="TreeGrafter"/>
</dbReference>
<feature type="transmembrane region" description="Helical" evidence="2">
    <location>
        <begin position="474"/>
        <end position="495"/>
    </location>
</feature>
<evidence type="ECO:0000256" key="2">
    <source>
        <dbReference type="SAM" id="Phobius"/>
    </source>
</evidence>
<keyword evidence="2" id="KW-1133">Transmembrane helix</keyword>
<feature type="transmembrane region" description="Helical" evidence="2">
    <location>
        <begin position="446"/>
        <end position="468"/>
    </location>
</feature>
<dbReference type="CDD" id="cd17352">
    <property type="entry name" value="MFS_MCT_SLC16"/>
    <property type="match status" value="1"/>
</dbReference>
<dbReference type="EMBL" id="JAPWDV010000001">
    <property type="protein sequence ID" value="KAJ6224964.1"/>
    <property type="molecule type" value="Genomic_DNA"/>
</dbReference>
<protein>
    <recommendedName>
        <fullName evidence="3">Major facilitator superfamily (MFS) profile domain-containing protein</fullName>
    </recommendedName>
</protein>
<feature type="transmembrane region" description="Helical" evidence="2">
    <location>
        <begin position="160"/>
        <end position="185"/>
    </location>
</feature>
<feature type="transmembrane region" description="Helical" evidence="2">
    <location>
        <begin position="345"/>
        <end position="370"/>
    </location>
</feature>
<gene>
    <name evidence="4" type="ORF">RDWZM_003509</name>
</gene>